<proteinExistence type="predicted"/>
<dbReference type="InterPro" id="IPR001054">
    <property type="entry name" value="A/G_cyclase"/>
</dbReference>
<dbReference type="GO" id="GO:0016829">
    <property type="term" value="F:lyase activity"/>
    <property type="evidence" value="ECO:0007669"/>
    <property type="project" value="UniProtKB-KW"/>
</dbReference>
<dbReference type="PANTHER" id="PTHR43081:SF19">
    <property type="entry name" value="PH-SENSITIVE ADENYLATE CYCLASE RV1264"/>
    <property type="match status" value="1"/>
</dbReference>
<organism evidence="2 3">
    <name type="scientific">Shivajiella indica</name>
    <dbReference type="NCBI Taxonomy" id="872115"/>
    <lineage>
        <taxon>Bacteria</taxon>
        <taxon>Pseudomonadati</taxon>
        <taxon>Bacteroidota</taxon>
        <taxon>Cytophagia</taxon>
        <taxon>Cytophagales</taxon>
        <taxon>Cyclobacteriaceae</taxon>
        <taxon>Shivajiella</taxon>
    </lineage>
</organism>
<dbReference type="Pfam" id="PF00211">
    <property type="entry name" value="Guanylate_cyc"/>
    <property type="match status" value="1"/>
</dbReference>
<dbReference type="CDD" id="cd07302">
    <property type="entry name" value="CHD"/>
    <property type="match status" value="1"/>
</dbReference>
<dbReference type="Gene3D" id="3.40.50.10140">
    <property type="entry name" value="Toll/interleukin-1 receptor homology (TIR) domain"/>
    <property type="match status" value="1"/>
</dbReference>
<reference evidence="3" key="1">
    <citation type="journal article" date="2019" name="Int. J. Syst. Evol. Microbiol.">
        <title>The Global Catalogue of Microorganisms (GCM) 10K type strain sequencing project: providing services to taxonomists for standard genome sequencing and annotation.</title>
        <authorList>
            <consortium name="The Broad Institute Genomics Platform"/>
            <consortium name="The Broad Institute Genome Sequencing Center for Infectious Disease"/>
            <person name="Wu L."/>
            <person name="Ma J."/>
        </authorList>
    </citation>
    <scope>NUCLEOTIDE SEQUENCE [LARGE SCALE GENOMIC DNA]</scope>
    <source>
        <strain evidence="3">KCTC 19812</strain>
    </source>
</reference>
<dbReference type="SMART" id="SM00044">
    <property type="entry name" value="CYCc"/>
    <property type="match status" value="1"/>
</dbReference>
<keyword evidence="3" id="KW-1185">Reference proteome</keyword>
<dbReference type="PANTHER" id="PTHR43081">
    <property type="entry name" value="ADENYLATE CYCLASE, TERMINAL-DIFFERENTIATION SPECIFIC-RELATED"/>
    <property type="match status" value="1"/>
</dbReference>
<accession>A0ABW5BC13</accession>
<dbReference type="EC" id="4.6.1.-" evidence="2"/>
<dbReference type="Proteomes" id="UP001597414">
    <property type="component" value="Unassembled WGS sequence"/>
</dbReference>
<sequence length="700" mass="80325">MFTDIVGYTALMGNDEQRAFELLRKNREIHKPVIEEFGGKWIKELGDGVMASFPSVSNAVYAAIKIQEACHEANAYELRIGIHQGEVIFEEGDIFGDAVNIAARIQALAAPSSILVSESVQRDLSNKNDIQSEFFRTENLKNVKEPVKVYRIFLAGIEPKKLKPPKLIKSSIIPEYEFDIHISYRYNDNNYDGWVTEFVEKLHQELGATCKDKLSIFFDKNPEDNRLQFEHEDGSVSSKIKSLIFLPIISQTYCDVNSYVWQNEFKAFKEQIKSEKLGNNIKLQNGNSISRVIPVKIHDIDMEDVKLLENELSGSLRSIDFIFREDGVNRPLLPLDDEKQGNSYRPLYRNQINKLANAVKEIISGIKQFQKENVFEYSSFSPTLTQIRPNVISTSISGAKVQMGEKQKPNIYLAWTSNDLKERREEMAIILQKAGFNVLPSVDCPADDEIFKQRAKEDIQKCLCSLHMLSGEFGRRFESEDNVSFPQFQFMEAKKKIDDPGSEFQTFIWIQPDSQQSMKPSQQEFIRYIRNNITRNMMFSNSAGPMQLVDDIRVVMMKEKVEVHDTKDTEIFFIFNQQDEEDAKIITDRLSLEYPVEIMNIMPDGEDEYREVSSQQIPKSKLAVVYFKYAADWALPFIKQIWKEVGGASSPTPLFFVGEDDPRSNLARNFKAPKVVSTIVPKDEIPAEVKKVYTTIVNLK</sequence>
<comment type="caution">
    <text evidence="2">The sequence shown here is derived from an EMBL/GenBank/DDBJ whole genome shotgun (WGS) entry which is preliminary data.</text>
</comment>
<name>A0ABW5BC13_9BACT</name>
<keyword evidence="2" id="KW-0456">Lyase</keyword>
<dbReference type="InterPro" id="IPR035897">
    <property type="entry name" value="Toll_tir_struct_dom_sf"/>
</dbReference>
<dbReference type="EMBL" id="JBHUIV010000025">
    <property type="protein sequence ID" value="MFD2203657.1"/>
    <property type="molecule type" value="Genomic_DNA"/>
</dbReference>
<gene>
    <name evidence="2" type="ORF">ACFSKV_18900</name>
</gene>
<dbReference type="SUPFAM" id="SSF55073">
    <property type="entry name" value="Nucleotide cyclase"/>
    <property type="match status" value="1"/>
</dbReference>
<dbReference type="Gene3D" id="3.30.70.1230">
    <property type="entry name" value="Nucleotide cyclase"/>
    <property type="match status" value="1"/>
</dbReference>
<dbReference type="InterPro" id="IPR029787">
    <property type="entry name" value="Nucleotide_cyclase"/>
</dbReference>
<dbReference type="PROSITE" id="PS50125">
    <property type="entry name" value="GUANYLATE_CYCLASE_2"/>
    <property type="match status" value="1"/>
</dbReference>
<protein>
    <submittedName>
        <fullName evidence="2">Adenylate/guanylate cyclase domain-containing protein</fullName>
        <ecNumber evidence="2">4.6.1.-</ecNumber>
    </submittedName>
</protein>
<feature type="domain" description="Guanylate cyclase" evidence="1">
    <location>
        <begin position="1"/>
        <end position="106"/>
    </location>
</feature>
<evidence type="ECO:0000259" key="1">
    <source>
        <dbReference type="PROSITE" id="PS50125"/>
    </source>
</evidence>
<dbReference type="InterPro" id="IPR050697">
    <property type="entry name" value="Adenylyl/Guanylyl_Cyclase_3/4"/>
</dbReference>
<evidence type="ECO:0000313" key="2">
    <source>
        <dbReference type="EMBL" id="MFD2203657.1"/>
    </source>
</evidence>
<dbReference type="RefSeq" id="WP_380806417.1">
    <property type="nucleotide sequence ID" value="NZ_JBHUIV010000025.1"/>
</dbReference>
<evidence type="ECO:0000313" key="3">
    <source>
        <dbReference type="Proteomes" id="UP001597414"/>
    </source>
</evidence>